<keyword evidence="1" id="KW-0863">Zinc-finger</keyword>
<proteinExistence type="predicted"/>
<dbReference type="GO" id="GO:0008270">
    <property type="term" value="F:zinc ion binding"/>
    <property type="evidence" value="ECO:0007669"/>
    <property type="project" value="UniProtKB-KW"/>
</dbReference>
<organism evidence="4 5">
    <name type="scientific">Gymnopus androsaceus JB14</name>
    <dbReference type="NCBI Taxonomy" id="1447944"/>
    <lineage>
        <taxon>Eukaryota</taxon>
        <taxon>Fungi</taxon>
        <taxon>Dikarya</taxon>
        <taxon>Basidiomycota</taxon>
        <taxon>Agaricomycotina</taxon>
        <taxon>Agaricomycetes</taxon>
        <taxon>Agaricomycetidae</taxon>
        <taxon>Agaricales</taxon>
        <taxon>Marasmiineae</taxon>
        <taxon>Omphalotaceae</taxon>
        <taxon>Gymnopus</taxon>
    </lineage>
</organism>
<gene>
    <name evidence="4" type="ORF">BT96DRAFT_1051149</name>
</gene>
<evidence type="ECO:0000259" key="3">
    <source>
        <dbReference type="PROSITE" id="PS50103"/>
    </source>
</evidence>
<keyword evidence="1" id="KW-0862">Zinc</keyword>
<keyword evidence="5" id="KW-1185">Reference proteome</keyword>
<evidence type="ECO:0000313" key="5">
    <source>
        <dbReference type="Proteomes" id="UP000799118"/>
    </source>
</evidence>
<name>A0A6A4ICH8_9AGAR</name>
<reference evidence="4" key="1">
    <citation type="journal article" date="2019" name="Environ. Microbiol.">
        <title>Fungal ecological strategies reflected in gene transcription - a case study of two litter decomposers.</title>
        <authorList>
            <person name="Barbi F."/>
            <person name="Kohler A."/>
            <person name="Barry K."/>
            <person name="Baskaran P."/>
            <person name="Daum C."/>
            <person name="Fauchery L."/>
            <person name="Ihrmark K."/>
            <person name="Kuo A."/>
            <person name="LaButti K."/>
            <person name="Lipzen A."/>
            <person name="Morin E."/>
            <person name="Grigoriev I.V."/>
            <person name="Henrissat B."/>
            <person name="Lindahl B."/>
            <person name="Martin F."/>
        </authorList>
    </citation>
    <scope>NUCLEOTIDE SEQUENCE</scope>
    <source>
        <strain evidence="4">JB14</strain>
    </source>
</reference>
<feature type="zinc finger region" description="C3H1-type" evidence="1">
    <location>
        <begin position="216"/>
        <end position="244"/>
    </location>
</feature>
<dbReference type="EMBL" id="ML769401">
    <property type="protein sequence ID" value="KAE9406494.1"/>
    <property type="molecule type" value="Genomic_DNA"/>
</dbReference>
<accession>A0A6A4ICH8</accession>
<sequence>MATPRTPLVERLTRQSYPGSIAHSLRKSNLSESLEKTRVILANLAREPKYARASIQSQPDCPVFSSEDWDDLVTGKPARLDHIFASMHATTLDERQTQKVGEVEFKFGPPVAGKKVSNSGDWQIVFAKYKKALTFVFPHRVDELERYSEHIIRLFGALPKADQHRVIDYDKAIRYRVSQSRQYELTDFGEFQDLFMHWVQAPTPKPRDSGRKDNKSRKREPCKRYNEGRCPNTAQSCGYQHICSKCNKNDHSRANCPN</sequence>
<feature type="domain" description="C3H1-type" evidence="3">
    <location>
        <begin position="216"/>
        <end position="244"/>
    </location>
</feature>
<dbReference type="AlphaFoldDB" id="A0A6A4ICH8"/>
<dbReference type="PROSITE" id="PS50103">
    <property type="entry name" value="ZF_C3H1"/>
    <property type="match status" value="1"/>
</dbReference>
<dbReference type="Proteomes" id="UP000799118">
    <property type="component" value="Unassembled WGS sequence"/>
</dbReference>
<dbReference type="OrthoDB" id="2355984at2759"/>
<keyword evidence="1" id="KW-0479">Metal-binding</keyword>
<evidence type="ECO:0000256" key="2">
    <source>
        <dbReference type="SAM" id="MobiDB-lite"/>
    </source>
</evidence>
<protein>
    <recommendedName>
        <fullName evidence="3">C3H1-type domain-containing protein</fullName>
    </recommendedName>
</protein>
<evidence type="ECO:0000256" key="1">
    <source>
        <dbReference type="PROSITE-ProRule" id="PRU00723"/>
    </source>
</evidence>
<dbReference type="InterPro" id="IPR000571">
    <property type="entry name" value="Znf_CCCH"/>
</dbReference>
<feature type="region of interest" description="Disordered" evidence="2">
    <location>
        <begin position="202"/>
        <end position="225"/>
    </location>
</feature>
<evidence type="ECO:0000313" key="4">
    <source>
        <dbReference type="EMBL" id="KAE9406494.1"/>
    </source>
</evidence>